<name>A0ABV0XV26_9TELE</name>
<keyword evidence="2" id="KW-1185">Reference proteome</keyword>
<evidence type="ECO:0000313" key="1">
    <source>
        <dbReference type="EMBL" id="MEQ2285330.1"/>
    </source>
</evidence>
<evidence type="ECO:0000313" key="2">
    <source>
        <dbReference type="Proteomes" id="UP001469553"/>
    </source>
</evidence>
<dbReference type="EMBL" id="JAHRIP010013080">
    <property type="protein sequence ID" value="MEQ2285330.1"/>
    <property type="molecule type" value="Genomic_DNA"/>
</dbReference>
<comment type="caution">
    <text evidence="1">The sequence shown here is derived from an EMBL/GenBank/DDBJ whole genome shotgun (WGS) entry which is preliminary data.</text>
</comment>
<proteinExistence type="predicted"/>
<accession>A0ABV0XV26</accession>
<gene>
    <name evidence="1" type="ORF">AMECASPLE_030609</name>
</gene>
<protein>
    <submittedName>
        <fullName evidence="1">Uncharacterized protein</fullName>
    </submittedName>
</protein>
<organism evidence="1 2">
    <name type="scientific">Ameca splendens</name>
    <dbReference type="NCBI Taxonomy" id="208324"/>
    <lineage>
        <taxon>Eukaryota</taxon>
        <taxon>Metazoa</taxon>
        <taxon>Chordata</taxon>
        <taxon>Craniata</taxon>
        <taxon>Vertebrata</taxon>
        <taxon>Euteleostomi</taxon>
        <taxon>Actinopterygii</taxon>
        <taxon>Neopterygii</taxon>
        <taxon>Teleostei</taxon>
        <taxon>Neoteleostei</taxon>
        <taxon>Acanthomorphata</taxon>
        <taxon>Ovalentaria</taxon>
        <taxon>Atherinomorphae</taxon>
        <taxon>Cyprinodontiformes</taxon>
        <taxon>Goodeidae</taxon>
        <taxon>Ameca</taxon>
    </lineage>
</organism>
<reference evidence="1 2" key="1">
    <citation type="submission" date="2021-06" db="EMBL/GenBank/DDBJ databases">
        <authorList>
            <person name="Palmer J.M."/>
        </authorList>
    </citation>
    <scope>NUCLEOTIDE SEQUENCE [LARGE SCALE GENOMIC DNA]</scope>
    <source>
        <strain evidence="1 2">AS_MEX2019</strain>
        <tissue evidence="1">Muscle</tissue>
    </source>
</reference>
<sequence>MQIWRHRMRRCKICIVEIEDLYLFSFKPTERSSTAEKRNTGTLLKKRLCTKKTQRNPPGLSSDFTTTKIVLMHHVQRGQGTIQYKENPVAICPNYATSVVKACSAYEDVRRCPVQNNVSSPTQHNFQ</sequence>
<dbReference type="Proteomes" id="UP001469553">
    <property type="component" value="Unassembled WGS sequence"/>
</dbReference>